<comment type="caution">
    <text evidence="3">The sequence shown here is derived from an EMBL/GenBank/DDBJ whole genome shotgun (WGS) entry which is preliminary data.</text>
</comment>
<evidence type="ECO:0000256" key="2">
    <source>
        <dbReference type="SAM" id="SignalP"/>
    </source>
</evidence>
<evidence type="ECO:0000256" key="1">
    <source>
        <dbReference type="SAM" id="MobiDB-lite"/>
    </source>
</evidence>
<reference evidence="3 4" key="1">
    <citation type="submission" date="2019-10" db="EMBL/GenBank/DDBJ databases">
        <title>Taxonomy of Antarctic Massilia spp.: description of Massilia rubra sp. nov., Massilia aquatica sp. nov., Massilia mucilaginosa sp. nov., Massilia frigida sp. nov. isolated from streams, lakes and regoliths.</title>
        <authorList>
            <person name="Holochova P."/>
            <person name="Sedlacek I."/>
            <person name="Kralova S."/>
            <person name="Maslanova I."/>
            <person name="Busse H.-J."/>
            <person name="Stankova E."/>
            <person name="Vrbovska V."/>
            <person name="Kovarovic V."/>
            <person name="Bartak M."/>
            <person name="Svec P."/>
            <person name="Pantucek R."/>
        </authorList>
    </citation>
    <scope>NUCLEOTIDE SEQUENCE [LARGE SCALE GENOMIC DNA]</scope>
    <source>
        <strain evidence="3 4">CCM 8694</strain>
    </source>
</reference>
<proteinExistence type="predicted"/>
<evidence type="ECO:0000313" key="3">
    <source>
        <dbReference type="EMBL" id="NHZ62209.1"/>
    </source>
</evidence>
<name>A0ABX0MS97_9BURK</name>
<dbReference type="EMBL" id="WHJF01000014">
    <property type="protein sequence ID" value="NHZ62209.1"/>
    <property type="molecule type" value="Genomic_DNA"/>
</dbReference>
<sequence>MLKTILACASMALACVACAIPAAHTTDNTRHGAASLVSGNTMFVTNRDGTSAIYFNPSGRRRNSAGSSVSEGSWRGDKDQVCSTMDPTPERVTPEYCLDLAGKKLGTAWTGSDPKNGKLVFLITPGDKSARR</sequence>
<feature type="signal peptide" evidence="2">
    <location>
        <begin position="1"/>
        <end position="19"/>
    </location>
</feature>
<keyword evidence="4" id="KW-1185">Reference proteome</keyword>
<feature type="region of interest" description="Disordered" evidence="1">
    <location>
        <begin position="54"/>
        <end position="87"/>
    </location>
</feature>
<dbReference type="Proteomes" id="UP000610594">
    <property type="component" value="Unassembled WGS sequence"/>
</dbReference>
<feature type="chain" id="PRO_5045578509" evidence="2">
    <location>
        <begin position="20"/>
        <end position="132"/>
    </location>
</feature>
<organism evidence="3 4">
    <name type="scientific">Massilia genomosp. 1</name>
    <dbReference type="NCBI Taxonomy" id="2609280"/>
    <lineage>
        <taxon>Bacteria</taxon>
        <taxon>Pseudomonadati</taxon>
        <taxon>Pseudomonadota</taxon>
        <taxon>Betaproteobacteria</taxon>
        <taxon>Burkholderiales</taxon>
        <taxon>Oxalobacteraceae</taxon>
        <taxon>Telluria group</taxon>
        <taxon>Massilia</taxon>
    </lineage>
</organism>
<dbReference type="PROSITE" id="PS51257">
    <property type="entry name" value="PROKAR_LIPOPROTEIN"/>
    <property type="match status" value="1"/>
</dbReference>
<protein>
    <submittedName>
        <fullName evidence="3">Uncharacterized protein</fullName>
    </submittedName>
</protein>
<gene>
    <name evidence="3" type="ORF">F1735_07810</name>
</gene>
<accession>A0ABX0MS97</accession>
<keyword evidence="2" id="KW-0732">Signal</keyword>
<evidence type="ECO:0000313" key="4">
    <source>
        <dbReference type="Proteomes" id="UP000610594"/>
    </source>
</evidence>